<dbReference type="STRING" id="1423770.FD29_GL000526"/>
<dbReference type="FunFam" id="3.30.930.10:FF:000046">
    <property type="entry name" value="Alanine--tRNA ligase"/>
    <property type="match status" value="1"/>
</dbReference>
<comment type="similarity">
    <text evidence="2 15">Belongs to the class-II aminoacyl-tRNA synthetase family.</text>
</comment>
<dbReference type="EMBL" id="AZEZ01000069">
    <property type="protein sequence ID" value="KRL43794.1"/>
    <property type="molecule type" value="Genomic_DNA"/>
</dbReference>
<protein>
    <recommendedName>
        <fullName evidence="15">Alanine--tRNA ligase</fullName>
        <ecNumber evidence="15">6.1.1.7</ecNumber>
    </recommendedName>
    <alternativeName>
        <fullName evidence="15">Alanyl-tRNA synthetase</fullName>
        <shortName evidence="15">AlaRS</shortName>
    </alternativeName>
</protein>
<dbReference type="GO" id="GO:0000049">
    <property type="term" value="F:tRNA binding"/>
    <property type="evidence" value="ECO:0007669"/>
    <property type="project" value="UniProtKB-KW"/>
</dbReference>
<dbReference type="InterPro" id="IPR018163">
    <property type="entry name" value="Thr/Ala-tRNA-synth_IIc_edit"/>
</dbReference>
<dbReference type="InterPro" id="IPR018165">
    <property type="entry name" value="Ala-tRNA-synth_IIc_core"/>
</dbReference>
<dbReference type="GO" id="GO:0005829">
    <property type="term" value="C:cytosol"/>
    <property type="evidence" value="ECO:0007669"/>
    <property type="project" value="TreeGrafter"/>
</dbReference>
<evidence type="ECO:0000256" key="4">
    <source>
        <dbReference type="ARBA" id="ARBA00022555"/>
    </source>
</evidence>
<feature type="binding site" evidence="15">
    <location>
        <position position="587"/>
    </location>
    <ligand>
        <name>Zn(2+)</name>
        <dbReference type="ChEBI" id="CHEBI:29105"/>
    </ligand>
</feature>
<keyword evidence="16" id="KW-0175">Coiled coil</keyword>
<dbReference type="HAMAP" id="MF_00036_B">
    <property type="entry name" value="Ala_tRNA_synth_B"/>
    <property type="match status" value="1"/>
</dbReference>
<dbReference type="Gene3D" id="6.10.250.550">
    <property type="match status" value="1"/>
</dbReference>
<dbReference type="InterPro" id="IPR045864">
    <property type="entry name" value="aa-tRNA-synth_II/BPL/LPL"/>
</dbReference>
<dbReference type="NCBIfam" id="TIGR00344">
    <property type="entry name" value="alaS"/>
    <property type="match status" value="1"/>
</dbReference>
<dbReference type="GO" id="GO:0005524">
    <property type="term" value="F:ATP binding"/>
    <property type="evidence" value="ECO:0007669"/>
    <property type="project" value="UniProtKB-UniRule"/>
</dbReference>
<sequence>MGVLGVAAIFRFSWGDRMKNLSSAEIRKMFLDFFQSKGHIIEPSAPLVPQDDPTLLWINSGVATMKKYFDGTVVPKNPRITSAQKCIRTNDIENVGKTARHQTFFEMMGNFSVGDYFKKEVIPWAFEFLTSPDWIGMDKEKMYVTTYPKDTETQKLWAEVGIPADHILKDEDNFWDIGEGPCGPDSEIFYDRGQSFNNLAEDDPENYPGGENERYLEVWNIVFSELNHLPNGQYVEQPHKNIDTGLGLERLVSIIQGTKTNFETDLFMPLIEDVGSLCGKKYGDNAEDDISFKIIADHARSVSFAIGDGALPSNEGRGYVIRRLIRRAVLNGKKLGINGPFLYRLVPIVGSIMESYYPEVTQQQDFIAKTIQQEEKRFSETLDAGLALLNGVIADLRKKDQTVIDGANAFKLYDTYGFPMELTREYAEDEGLSVDEDGFKANMEAQKQRARDARGNLQSMGMQDETLMEIKTPSEFVGYDHNETTSKLTDIVADDKEVKSISEGQAQLIFDTTPFYAEMGGQVADAGNIYDLKGNQVAEVVDVQHAPNGQNIHLVNVMSEISAGAEYKLEIDVDFREKVRHNHTATHLLDQALRDVVSARTHQAGSLVEPDYLRFDFNSNAALTADQISQLEKIVNEKIWAAIPVKTEVLPIEEAKKKKGAIALFSEKYGDFVRVVEIDDFSTEFCGGTHARNTSELGLFKITSESAIGSGTRRIEAVTGEEAFKYLNEQLQTLQQTASNMKVNQLKDVPARASQMVDEIKALKRDNQNLKTQLTSQKSAEVFDNVEDINGYKVISNIIPADMATLRQLADNWKNDNKSDILVLGASGDNKASLVVAVTKEAQAKGVKAGDLIKKISKEIQGGGGGRPDMAQAGGKNPAGLTNALQLAKDIIKSY</sequence>
<evidence type="ECO:0000256" key="9">
    <source>
        <dbReference type="ARBA" id="ARBA00022840"/>
    </source>
</evidence>
<dbReference type="AlphaFoldDB" id="A0A0R1QP31"/>
<dbReference type="GO" id="GO:0006419">
    <property type="term" value="P:alanyl-tRNA aminoacylation"/>
    <property type="evidence" value="ECO:0007669"/>
    <property type="project" value="UniProtKB-UniRule"/>
</dbReference>
<evidence type="ECO:0000259" key="17">
    <source>
        <dbReference type="PROSITE" id="PS50860"/>
    </source>
</evidence>
<dbReference type="CDD" id="cd00673">
    <property type="entry name" value="AlaRS_core"/>
    <property type="match status" value="1"/>
</dbReference>
<comment type="function">
    <text evidence="13 15">Catalyzes the attachment of alanine to tRNA(Ala) in a two-step reaction: alanine is first activated by ATP to form Ala-AMP and then transferred to the acceptor end of tRNA(Ala). Also edits incorrectly charged Ser-tRNA(Ala) and Gly-tRNA(Ala) via its editing domain.</text>
</comment>
<evidence type="ECO:0000256" key="1">
    <source>
        <dbReference type="ARBA" id="ARBA00004496"/>
    </source>
</evidence>
<dbReference type="Gene3D" id="3.30.980.10">
    <property type="entry name" value="Threonyl-trna Synthetase, Chain A, domain 2"/>
    <property type="match status" value="1"/>
</dbReference>
<dbReference type="PANTHER" id="PTHR11777">
    <property type="entry name" value="ALANYL-TRNA SYNTHETASE"/>
    <property type="match status" value="1"/>
</dbReference>
<comment type="caution">
    <text evidence="18">The sequence shown here is derived from an EMBL/GenBank/DDBJ whole genome shotgun (WGS) entry which is preliminary data.</text>
</comment>
<keyword evidence="6 15" id="KW-0479">Metal-binding</keyword>
<dbReference type="GO" id="GO:0140096">
    <property type="term" value="F:catalytic activity, acting on a protein"/>
    <property type="evidence" value="ECO:0007669"/>
    <property type="project" value="UniProtKB-ARBA"/>
</dbReference>
<evidence type="ECO:0000256" key="15">
    <source>
        <dbReference type="HAMAP-Rule" id="MF_00036"/>
    </source>
</evidence>
<comment type="subcellular location">
    <subcellularLocation>
        <location evidence="1 15">Cytoplasm</location>
    </subcellularLocation>
</comment>
<evidence type="ECO:0000256" key="3">
    <source>
        <dbReference type="ARBA" id="ARBA00022490"/>
    </source>
</evidence>
<keyword evidence="3 15" id="KW-0963">Cytoplasm</keyword>
<dbReference type="Proteomes" id="UP000050872">
    <property type="component" value="Unassembled WGS sequence"/>
</dbReference>
<dbReference type="Gene3D" id="2.40.30.130">
    <property type="match status" value="1"/>
</dbReference>
<feature type="domain" description="Alanyl-transfer RNA synthetases family profile" evidence="17">
    <location>
        <begin position="21"/>
        <end position="729"/>
    </location>
</feature>
<name>A0A0R1QP31_9LACO</name>
<dbReference type="Gene3D" id="3.10.310.40">
    <property type="match status" value="1"/>
</dbReference>
<evidence type="ECO:0000313" key="19">
    <source>
        <dbReference type="Proteomes" id="UP000050872"/>
    </source>
</evidence>
<dbReference type="GO" id="GO:0008270">
    <property type="term" value="F:zinc ion binding"/>
    <property type="evidence" value="ECO:0007669"/>
    <property type="project" value="UniProtKB-UniRule"/>
</dbReference>
<evidence type="ECO:0000256" key="8">
    <source>
        <dbReference type="ARBA" id="ARBA00022833"/>
    </source>
</evidence>
<dbReference type="InterPro" id="IPR003156">
    <property type="entry name" value="DHHA1_dom"/>
</dbReference>
<evidence type="ECO:0000256" key="12">
    <source>
        <dbReference type="ARBA" id="ARBA00023146"/>
    </source>
</evidence>
<evidence type="ECO:0000256" key="7">
    <source>
        <dbReference type="ARBA" id="ARBA00022741"/>
    </source>
</evidence>
<evidence type="ECO:0000256" key="10">
    <source>
        <dbReference type="ARBA" id="ARBA00022884"/>
    </source>
</evidence>
<evidence type="ECO:0000256" key="14">
    <source>
        <dbReference type="ARBA" id="ARBA00048300"/>
    </source>
</evidence>
<evidence type="ECO:0000256" key="2">
    <source>
        <dbReference type="ARBA" id="ARBA00008226"/>
    </source>
</evidence>
<accession>A0A0R1QP31</accession>
<keyword evidence="19" id="KW-1185">Reference proteome</keyword>
<feature type="binding site" evidence="15">
    <location>
        <position position="686"/>
    </location>
    <ligand>
        <name>Zn(2+)</name>
        <dbReference type="ChEBI" id="CHEBI:29105"/>
    </ligand>
</feature>
<keyword evidence="8 15" id="KW-0862">Zinc</keyword>
<evidence type="ECO:0000256" key="16">
    <source>
        <dbReference type="SAM" id="Coils"/>
    </source>
</evidence>
<dbReference type="EC" id="6.1.1.7" evidence="15"/>
<keyword evidence="7 15" id="KW-0547">Nucleotide-binding</keyword>
<dbReference type="SUPFAM" id="SSF55186">
    <property type="entry name" value="ThrRS/AlaRS common domain"/>
    <property type="match status" value="1"/>
</dbReference>
<dbReference type="FunFam" id="3.30.980.10:FF:000004">
    <property type="entry name" value="Alanine--tRNA ligase, cytoplasmic"/>
    <property type="match status" value="1"/>
</dbReference>
<dbReference type="Pfam" id="PF02272">
    <property type="entry name" value="DHHA1"/>
    <property type="match status" value="1"/>
</dbReference>
<dbReference type="FunFam" id="3.10.310.40:FF:000001">
    <property type="entry name" value="Alanine--tRNA ligase"/>
    <property type="match status" value="1"/>
</dbReference>
<dbReference type="SUPFAM" id="SSF50447">
    <property type="entry name" value="Translation proteins"/>
    <property type="match status" value="1"/>
</dbReference>
<keyword evidence="5 15" id="KW-0436">Ligase</keyword>
<reference evidence="18 19" key="1">
    <citation type="journal article" date="2015" name="Genome Announc.">
        <title>Expanding the biotechnology potential of lactobacilli through comparative genomics of 213 strains and associated genera.</title>
        <authorList>
            <person name="Sun Z."/>
            <person name="Harris H.M."/>
            <person name="McCann A."/>
            <person name="Guo C."/>
            <person name="Argimon S."/>
            <person name="Zhang W."/>
            <person name="Yang X."/>
            <person name="Jeffery I.B."/>
            <person name="Cooney J.C."/>
            <person name="Kagawa T.F."/>
            <person name="Liu W."/>
            <person name="Song Y."/>
            <person name="Salvetti E."/>
            <person name="Wrobel A."/>
            <person name="Rasinkangas P."/>
            <person name="Parkhill J."/>
            <person name="Rea M.C."/>
            <person name="O'Sullivan O."/>
            <person name="Ritari J."/>
            <person name="Douillard F.P."/>
            <person name="Paul Ross R."/>
            <person name="Yang R."/>
            <person name="Briner A.E."/>
            <person name="Felis G.E."/>
            <person name="de Vos W.M."/>
            <person name="Barrangou R."/>
            <person name="Klaenhammer T.R."/>
            <person name="Caufield P.W."/>
            <person name="Cui Y."/>
            <person name="Zhang H."/>
            <person name="O'Toole P.W."/>
        </authorList>
    </citation>
    <scope>NUCLEOTIDE SEQUENCE [LARGE SCALE GENOMIC DNA]</scope>
    <source>
        <strain evidence="18 19">DSM 14500</strain>
    </source>
</reference>
<comment type="cofactor">
    <cofactor evidence="15">
        <name>Zn(2+)</name>
        <dbReference type="ChEBI" id="CHEBI:29105"/>
    </cofactor>
    <text evidence="15">Binds 1 zinc ion per subunit.</text>
</comment>
<evidence type="ECO:0000256" key="13">
    <source>
        <dbReference type="ARBA" id="ARBA00024779"/>
    </source>
</evidence>
<dbReference type="InterPro" id="IPR002318">
    <property type="entry name" value="Ala-tRNA-lgiase_IIc"/>
</dbReference>
<dbReference type="Gene3D" id="3.30.54.20">
    <property type="match status" value="1"/>
</dbReference>
<dbReference type="SUPFAM" id="SSF55681">
    <property type="entry name" value="Class II aaRS and biotin synthetases"/>
    <property type="match status" value="1"/>
</dbReference>
<dbReference type="FunFam" id="3.30.54.20:FF:000001">
    <property type="entry name" value="Alanine--tRNA ligase"/>
    <property type="match status" value="1"/>
</dbReference>
<dbReference type="Gene3D" id="3.30.930.10">
    <property type="entry name" value="Bira Bifunctional Protein, Domain 2"/>
    <property type="match status" value="1"/>
</dbReference>
<dbReference type="SMART" id="SM00863">
    <property type="entry name" value="tRNA_SAD"/>
    <property type="match status" value="1"/>
</dbReference>
<feature type="coiled-coil region" evidence="16">
    <location>
        <begin position="753"/>
        <end position="780"/>
    </location>
</feature>
<dbReference type="GO" id="GO:0016740">
    <property type="term" value="F:transferase activity"/>
    <property type="evidence" value="ECO:0007669"/>
    <property type="project" value="UniProtKB-ARBA"/>
</dbReference>
<dbReference type="PRINTS" id="PR00980">
    <property type="entry name" value="TRNASYNTHALA"/>
</dbReference>
<keyword evidence="10 15" id="KW-0694">RNA-binding</keyword>
<dbReference type="Pfam" id="PF07973">
    <property type="entry name" value="tRNA_SAD"/>
    <property type="match status" value="1"/>
</dbReference>
<dbReference type="SUPFAM" id="SSF101353">
    <property type="entry name" value="Putative anticodon-binding domain of alanyl-tRNA synthetase (AlaRS)"/>
    <property type="match status" value="1"/>
</dbReference>
<comment type="domain">
    <text evidence="15">Consists of three domains; the N-terminal catalytic domain, the editing domain and the C-terminal C-Ala domain. The editing domain removes incorrectly charged amino acids, while the C-Ala domain, along with tRNA(Ala), serves as a bridge to cooperatively bring together the editing and aminoacylation centers thus stimulating deacylation of misacylated tRNAs.</text>
</comment>
<dbReference type="InterPro" id="IPR009000">
    <property type="entry name" value="Transl_B-barrel_sf"/>
</dbReference>
<dbReference type="Pfam" id="PF01411">
    <property type="entry name" value="tRNA-synt_2c"/>
    <property type="match status" value="1"/>
</dbReference>
<feature type="binding site" evidence="15">
    <location>
        <position position="583"/>
    </location>
    <ligand>
        <name>Zn(2+)</name>
        <dbReference type="ChEBI" id="CHEBI:29105"/>
    </ligand>
</feature>
<dbReference type="InterPro" id="IPR018162">
    <property type="entry name" value="Ala-tRNA-ligase_IIc_anticod-bd"/>
</dbReference>
<keyword evidence="4 15" id="KW-0820">tRNA-binding</keyword>
<evidence type="ECO:0000256" key="6">
    <source>
        <dbReference type="ARBA" id="ARBA00022723"/>
    </source>
</evidence>
<keyword evidence="9 15" id="KW-0067">ATP-binding</keyword>
<feature type="binding site" evidence="15">
    <location>
        <position position="690"/>
    </location>
    <ligand>
        <name>Zn(2+)</name>
        <dbReference type="ChEBI" id="CHEBI:29105"/>
    </ligand>
</feature>
<gene>
    <name evidence="15" type="primary">alaS</name>
    <name evidence="18" type="ORF">FD29_GL000526</name>
</gene>
<evidence type="ECO:0000256" key="11">
    <source>
        <dbReference type="ARBA" id="ARBA00022917"/>
    </source>
</evidence>
<dbReference type="GO" id="GO:0002161">
    <property type="term" value="F:aminoacyl-tRNA deacylase activity"/>
    <property type="evidence" value="ECO:0007669"/>
    <property type="project" value="TreeGrafter"/>
</dbReference>
<dbReference type="PROSITE" id="PS50860">
    <property type="entry name" value="AA_TRNA_LIGASE_II_ALA"/>
    <property type="match status" value="1"/>
</dbReference>
<organism evidence="18 19">
    <name type="scientific">Companilactobacillus mindensis DSM 14500</name>
    <dbReference type="NCBI Taxonomy" id="1423770"/>
    <lineage>
        <taxon>Bacteria</taxon>
        <taxon>Bacillati</taxon>
        <taxon>Bacillota</taxon>
        <taxon>Bacilli</taxon>
        <taxon>Lactobacillales</taxon>
        <taxon>Lactobacillaceae</taxon>
        <taxon>Companilactobacillus</taxon>
    </lineage>
</organism>
<keyword evidence="11 15" id="KW-0648">Protein biosynthesis</keyword>
<dbReference type="InterPro" id="IPR050058">
    <property type="entry name" value="Ala-tRNA_ligase"/>
</dbReference>
<comment type="catalytic activity">
    <reaction evidence="14 15">
        <text>tRNA(Ala) + L-alanine + ATP = L-alanyl-tRNA(Ala) + AMP + diphosphate</text>
        <dbReference type="Rhea" id="RHEA:12540"/>
        <dbReference type="Rhea" id="RHEA-COMP:9657"/>
        <dbReference type="Rhea" id="RHEA-COMP:9923"/>
        <dbReference type="ChEBI" id="CHEBI:30616"/>
        <dbReference type="ChEBI" id="CHEBI:33019"/>
        <dbReference type="ChEBI" id="CHEBI:57972"/>
        <dbReference type="ChEBI" id="CHEBI:78442"/>
        <dbReference type="ChEBI" id="CHEBI:78497"/>
        <dbReference type="ChEBI" id="CHEBI:456215"/>
        <dbReference type="EC" id="6.1.1.7"/>
    </reaction>
</comment>
<dbReference type="GO" id="GO:0004813">
    <property type="term" value="F:alanine-tRNA ligase activity"/>
    <property type="evidence" value="ECO:0007669"/>
    <property type="project" value="UniProtKB-UniRule"/>
</dbReference>
<dbReference type="InterPro" id="IPR023033">
    <property type="entry name" value="Ala_tRNA_ligase_euk/bac"/>
</dbReference>
<proteinExistence type="inferred from homology"/>
<evidence type="ECO:0000256" key="5">
    <source>
        <dbReference type="ARBA" id="ARBA00022598"/>
    </source>
</evidence>
<keyword evidence="12 15" id="KW-0030">Aminoacyl-tRNA synthetase</keyword>
<dbReference type="PATRIC" id="fig|1423770.3.peg.532"/>
<dbReference type="PANTHER" id="PTHR11777:SF9">
    <property type="entry name" value="ALANINE--TRNA LIGASE, CYTOPLASMIC"/>
    <property type="match status" value="1"/>
</dbReference>
<evidence type="ECO:0000313" key="18">
    <source>
        <dbReference type="EMBL" id="KRL43794.1"/>
    </source>
</evidence>
<dbReference type="InterPro" id="IPR018164">
    <property type="entry name" value="Ala-tRNA-synth_IIc_N"/>
</dbReference>
<dbReference type="InterPro" id="IPR012947">
    <property type="entry name" value="tRNA_SAD"/>
</dbReference>